<accession>A0AAW1HL30</accession>
<gene>
    <name evidence="1" type="ORF">RND81_11G095100</name>
</gene>
<dbReference type="AlphaFoldDB" id="A0AAW1HL30"/>
<dbReference type="Proteomes" id="UP001443914">
    <property type="component" value="Unassembled WGS sequence"/>
</dbReference>
<protein>
    <submittedName>
        <fullName evidence="1">Uncharacterized protein</fullName>
    </submittedName>
</protein>
<keyword evidence="2" id="KW-1185">Reference proteome</keyword>
<evidence type="ECO:0000313" key="2">
    <source>
        <dbReference type="Proteomes" id="UP001443914"/>
    </source>
</evidence>
<evidence type="ECO:0000313" key="1">
    <source>
        <dbReference type="EMBL" id="KAK9676720.1"/>
    </source>
</evidence>
<comment type="caution">
    <text evidence="1">The sequence shown here is derived from an EMBL/GenBank/DDBJ whole genome shotgun (WGS) entry which is preliminary data.</text>
</comment>
<reference evidence="1" key="1">
    <citation type="submission" date="2024-03" db="EMBL/GenBank/DDBJ databases">
        <title>WGS assembly of Saponaria officinalis var. Norfolk2.</title>
        <authorList>
            <person name="Jenkins J."/>
            <person name="Shu S."/>
            <person name="Grimwood J."/>
            <person name="Barry K."/>
            <person name="Goodstein D."/>
            <person name="Schmutz J."/>
            <person name="Leebens-Mack J."/>
            <person name="Osbourn A."/>
        </authorList>
    </citation>
    <scope>NUCLEOTIDE SEQUENCE [LARGE SCALE GENOMIC DNA]</scope>
    <source>
        <strain evidence="1">JIC</strain>
    </source>
</reference>
<sequence>MNKVQNNQNGPIKGERRVIFQLKSIDFPHLGRWTNHPGRSTFQLETSFDSFFRSFSFTSRVPSTTWTNEQHRCLIDGDQNLKGVLLFQILWVSINKLLSG</sequence>
<dbReference type="EMBL" id="JBDFQZ010000011">
    <property type="protein sequence ID" value="KAK9676720.1"/>
    <property type="molecule type" value="Genomic_DNA"/>
</dbReference>
<organism evidence="1 2">
    <name type="scientific">Saponaria officinalis</name>
    <name type="common">Common soapwort</name>
    <name type="synonym">Lychnis saponaria</name>
    <dbReference type="NCBI Taxonomy" id="3572"/>
    <lineage>
        <taxon>Eukaryota</taxon>
        <taxon>Viridiplantae</taxon>
        <taxon>Streptophyta</taxon>
        <taxon>Embryophyta</taxon>
        <taxon>Tracheophyta</taxon>
        <taxon>Spermatophyta</taxon>
        <taxon>Magnoliopsida</taxon>
        <taxon>eudicotyledons</taxon>
        <taxon>Gunneridae</taxon>
        <taxon>Pentapetalae</taxon>
        <taxon>Caryophyllales</taxon>
        <taxon>Caryophyllaceae</taxon>
        <taxon>Caryophylleae</taxon>
        <taxon>Saponaria</taxon>
    </lineage>
</organism>
<proteinExistence type="predicted"/>
<name>A0AAW1HL30_SAPOF</name>